<evidence type="ECO:0000313" key="2">
    <source>
        <dbReference type="EMBL" id="EWS76334.1"/>
    </source>
</evidence>
<dbReference type="InParanoid" id="W7XLI2"/>
<dbReference type="AlphaFoldDB" id="W7XLI2"/>
<keyword evidence="1" id="KW-1133">Transmembrane helix</keyword>
<proteinExistence type="predicted"/>
<dbReference type="EMBL" id="GG662845">
    <property type="protein sequence ID" value="EWS76334.1"/>
    <property type="molecule type" value="Genomic_DNA"/>
</dbReference>
<dbReference type="Proteomes" id="UP000009168">
    <property type="component" value="Unassembled WGS sequence"/>
</dbReference>
<keyword evidence="1 2" id="KW-0812">Transmembrane</keyword>
<dbReference type="GeneID" id="24436799"/>
<protein>
    <submittedName>
        <fullName evidence="2">Transmembrane protein, putative</fullName>
    </submittedName>
</protein>
<accession>W7XLI2</accession>
<gene>
    <name evidence="2" type="ORF">TTHERM_000011439</name>
</gene>
<organism evidence="2 3">
    <name type="scientific">Tetrahymena thermophila (strain SB210)</name>
    <dbReference type="NCBI Taxonomy" id="312017"/>
    <lineage>
        <taxon>Eukaryota</taxon>
        <taxon>Sar</taxon>
        <taxon>Alveolata</taxon>
        <taxon>Ciliophora</taxon>
        <taxon>Intramacronucleata</taxon>
        <taxon>Oligohymenophorea</taxon>
        <taxon>Hymenostomatida</taxon>
        <taxon>Tetrahymenina</taxon>
        <taxon>Tetrahymenidae</taxon>
        <taxon>Tetrahymena</taxon>
    </lineage>
</organism>
<evidence type="ECO:0000313" key="3">
    <source>
        <dbReference type="Proteomes" id="UP000009168"/>
    </source>
</evidence>
<name>W7XLI2_TETTS</name>
<feature type="transmembrane region" description="Helical" evidence="1">
    <location>
        <begin position="169"/>
        <end position="187"/>
    </location>
</feature>
<keyword evidence="1" id="KW-0472">Membrane</keyword>
<keyword evidence="3" id="KW-1185">Reference proteome</keyword>
<evidence type="ECO:0000256" key="1">
    <source>
        <dbReference type="SAM" id="Phobius"/>
    </source>
</evidence>
<dbReference type="RefSeq" id="XP_012651118.1">
    <property type="nucleotide sequence ID" value="XM_012795664.1"/>
</dbReference>
<sequence length="211" mass="25493">MSKPKQDELQTDIIPIQYINKQQFYLYSTLDFMLKRCDYSIETGNQIFRKRKANILFHKNFTQEKKKTLVFFVVNKNLKNQSINQSIIHYNLYLIDYFQFRKKILSVNQFKSSNLLKKIIYSFIQQLPLSRTKFIYPVVKSFLTFQGLAQKVLDNLGKKNILVFLKIKAVNYIIILFIFIYLSNNYFRKFSQKKEVLDKFFLLKLLKRQIF</sequence>
<reference evidence="3" key="1">
    <citation type="journal article" date="2006" name="PLoS Biol.">
        <title>Macronuclear genome sequence of the ciliate Tetrahymena thermophila, a model eukaryote.</title>
        <authorList>
            <person name="Eisen J.A."/>
            <person name="Coyne R.S."/>
            <person name="Wu M."/>
            <person name="Wu D."/>
            <person name="Thiagarajan M."/>
            <person name="Wortman J.R."/>
            <person name="Badger J.H."/>
            <person name="Ren Q."/>
            <person name="Amedeo P."/>
            <person name="Jones K.M."/>
            <person name="Tallon L.J."/>
            <person name="Delcher A.L."/>
            <person name="Salzberg S.L."/>
            <person name="Silva J.C."/>
            <person name="Haas B.J."/>
            <person name="Majoros W.H."/>
            <person name="Farzad M."/>
            <person name="Carlton J.M."/>
            <person name="Smith R.K. Jr."/>
            <person name="Garg J."/>
            <person name="Pearlman R.E."/>
            <person name="Karrer K.M."/>
            <person name="Sun L."/>
            <person name="Manning G."/>
            <person name="Elde N.C."/>
            <person name="Turkewitz A.P."/>
            <person name="Asai D.J."/>
            <person name="Wilkes D.E."/>
            <person name="Wang Y."/>
            <person name="Cai H."/>
            <person name="Collins K."/>
            <person name="Stewart B.A."/>
            <person name="Lee S.R."/>
            <person name="Wilamowska K."/>
            <person name="Weinberg Z."/>
            <person name="Ruzzo W.L."/>
            <person name="Wloga D."/>
            <person name="Gaertig J."/>
            <person name="Frankel J."/>
            <person name="Tsao C.-C."/>
            <person name="Gorovsky M.A."/>
            <person name="Keeling P.J."/>
            <person name="Waller R.F."/>
            <person name="Patron N.J."/>
            <person name="Cherry J.M."/>
            <person name="Stover N.A."/>
            <person name="Krieger C.J."/>
            <person name="del Toro C."/>
            <person name="Ryder H.F."/>
            <person name="Williamson S.C."/>
            <person name="Barbeau R.A."/>
            <person name="Hamilton E.P."/>
            <person name="Orias E."/>
        </authorList>
    </citation>
    <scope>NUCLEOTIDE SEQUENCE [LARGE SCALE GENOMIC DNA]</scope>
    <source>
        <strain evidence="3">SB210</strain>
    </source>
</reference>
<dbReference type="KEGG" id="tet:TTHERM_000011439"/>